<name>A0A9Q1FYD1_SYNKA</name>
<proteinExistence type="predicted"/>
<evidence type="ECO:0000313" key="3">
    <source>
        <dbReference type="Proteomes" id="UP001152622"/>
    </source>
</evidence>
<keyword evidence="3" id="KW-1185">Reference proteome</keyword>
<accession>A0A9Q1FYD1</accession>
<feature type="region of interest" description="Disordered" evidence="1">
    <location>
        <begin position="96"/>
        <end position="132"/>
    </location>
</feature>
<feature type="region of interest" description="Disordered" evidence="1">
    <location>
        <begin position="24"/>
        <end position="45"/>
    </location>
</feature>
<dbReference type="EMBL" id="JAINUF010000003">
    <property type="protein sequence ID" value="KAJ8370058.1"/>
    <property type="molecule type" value="Genomic_DNA"/>
</dbReference>
<reference evidence="2" key="1">
    <citation type="journal article" date="2023" name="Science">
        <title>Genome structures resolve the early diversification of teleost fishes.</title>
        <authorList>
            <person name="Parey E."/>
            <person name="Louis A."/>
            <person name="Montfort J."/>
            <person name="Bouchez O."/>
            <person name="Roques C."/>
            <person name="Iampietro C."/>
            <person name="Lluch J."/>
            <person name="Castinel A."/>
            <person name="Donnadieu C."/>
            <person name="Desvignes T."/>
            <person name="Floi Bucao C."/>
            <person name="Jouanno E."/>
            <person name="Wen M."/>
            <person name="Mejri S."/>
            <person name="Dirks R."/>
            <person name="Jansen H."/>
            <person name="Henkel C."/>
            <person name="Chen W.J."/>
            <person name="Zahm M."/>
            <person name="Cabau C."/>
            <person name="Klopp C."/>
            <person name="Thompson A.W."/>
            <person name="Robinson-Rechavi M."/>
            <person name="Braasch I."/>
            <person name="Lecointre G."/>
            <person name="Bobe J."/>
            <person name="Postlethwait J.H."/>
            <person name="Berthelot C."/>
            <person name="Roest Crollius H."/>
            <person name="Guiguen Y."/>
        </authorList>
    </citation>
    <scope>NUCLEOTIDE SEQUENCE</scope>
    <source>
        <strain evidence="2">WJC10195</strain>
    </source>
</reference>
<gene>
    <name evidence="2" type="ORF">SKAU_G00100860</name>
</gene>
<sequence>MSEATLPDLWDWRSTIRRAHWSHREEDAVNDPSPTERGSLLAHPHTRTRVEREIKLFLGRSARRESGSAGFSPSIPSFHLMIGWCHGEGFCWTRGAGSSDSFTRGTPHPTRDDTAGVVGDAGSAGSPEPYVI</sequence>
<evidence type="ECO:0000313" key="2">
    <source>
        <dbReference type="EMBL" id="KAJ8370058.1"/>
    </source>
</evidence>
<dbReference type="AlphaFoldDB" id="A0A9Q1FYD1"/>
<protein>
    <submittedName>
        <fullName evidence="2">Uncharacterized protein</fullName>
    </submittedName>
</protein>
<dbReference type="Proteomes" id="UP001152622">
    <property type="component" value="Chromosome 3"/>
</dbReference>
<organism evidence="2 3">
    <name type="scientific">Synaphobranchus kaupii</name>
    <name type="common">Kaup's arrowtooth eel</name>
    <dbReference type="NCBI Taxonomy" id="118154"/>
    <lineage>
        <taxon>Eukaryota</taxon>
        <taxon>Metazoa</taxon>
        <taxon>Chordata</taxon>
        <taxon>Craniata</taxon>
        <taxon>Vertebrata</taxon>
        <taxon>Euteleostomi</taxon>
        <taxon>Actinopterygii</taxon>
        <taxon>Neopterygii</taxon>
        <taxon>Teleostei</taxon>
        <taxon>Anguilliformes</taxon>
        <taxon>Synaphobranchidae</taxon>
        <taxon>Synaphobranchus</taxon>
    </lineage>
</organism>
<evidence type="ECO:0000256" key="1">
    <source>
        <dbReference type="SAM" id="MobiDB-lite"/>
    </source>
</evidence>
<comment type="caution">
    <text evidence="2">The sequence shown here is derived from an EMBL/GenBank/DDBJ whole genome shotgun (WGS) entry which is preliminary data.</text>
</comment>
<feature type="compositionally biased region" description="Low complexity" evidence="1">
    <location>
        <begin position="115"/>
        <end position="126"/>
    </location>
</feature>